<dbReference type="EMBL" id="CASHTH010003985">
    <property type="protein sequence ID" value="CAI8052087.1"/>
    <property type="molecule type" value="Genomic_DNA"/>
</dbReference>
<accession>A0AA35TS42</accession>
<keyword evidence="2" id="KW-1185">Reference proteome</keyword>
<evidence type="ECO:0000313" key="2">
    <source>
        <dbReference type="Proteomes" id="UP001174909"/>
    </source>
</evidence>
<comment type="caution">
    <text evidence="1">The sequence shown here is derived from an EMBL/GenBank/DDBJ whole genome shotgun (WGS) entry which is preliminary data.</text>
</comment>
<name>A0AA35TS42_GEOBA</name>
<organism evidence="1 2">
    <name type="scientific">Geodia barretti</name>
    <name type="common">Barrett's horny sponge</name>
    <dbReference type="NCBI Taxonomy" id="519541"/>
    <lineage>
        <taxon>Eukaryota</taxon>
        <taxon>Metazoa</taxon>
        <taxon>Porifera</taxon>
        <taxon>Demospongiae</taxon>
        <taxon>Heteroscleromorpha</taxon>
        <taxon>Tetractinellida</taxon>
        <taxon>Astrophorina</taxon>
        <taxon>Geodiidae</taxon>
        <taxon>Geodia</taxon>
    </lineage>
</organism>
<dbReference type="AlphaFoldDB" id="A0AA35TS42"/>
<protein>
    <submittedName>
        <fullName evidence="1">Uncharacterized protein</fullName>
    </submittedName>
</protein>
<sequence length="48" mass="5257">MRSYVKHLEGLRKIICIANIEDGVCLPASDGFLGRHVSTSRRSRGIGS</sequence>
<proteinExistence type="predicted"/>
<dbReference type="Proteomes" id="UP001174909">
    <property type="component" value="Unassembled WGS sequence"/>
</dbReference>
<evidence type="ECO:0000313" key="1">
    <source>
        <dbReference type="EMBL" id="CAI8052087.1"/>
    </source>
</evidence>
<gene>
    <name evidence="1" type="ORF">GBAR_LOCUS28517</name>
</gene>
<reference evidence="1" key="1">
    <citation type="submission" date="2023-03" db="EMBL/GenBank/DDBJ databases">
        <authorList>
            <person name="Steffen K."/>
            <person name="Cardenas P."/>
        </authorList>
    </citation>
    <scope>NUCLEOTIDE SEQUENCE</scope>
</reference>